<dbReference type="PANTHER" id="PTHR11240:SF22">
    <property type="entry name" value="RIBONUCLEASE T2"/>
    <property type="match status" value="1"/>
</dbReference>
<gene>
    <name evidence="19" type="ORF">PPACK8108_LOCUS26488</name>
</gene>
<dbReference type="InterPro" id="IPR018188">
    <property type="entry name" value="RNase_T2_His_AS_1"/>
</dbReference>
<evidence type="ECO:0000256" key="13">
    <source>
        <dbReference type="ARBA" id="ARBA00025494"/>
    </source>
</evidence>
<dbReference type="InterPro" id="IPR036430">
    <property type="entry name" value="RNase_T2-like_sf"/>
</dbReference>
<dbReference type="PROSITE" id="PS00531">
    <property type="entry name" value="RNASE_T2_2"/>
    <property type="match status" value="1"/>
</dbReference>
<keyword evidence="9" id="KW-0378">Hydrolase</keyword>
<feature type="active site" evidence="15">
    <location>
        <position position="166"/>
    </location>
</feature>
<evidence type="ECO:0000256" key="4">
    <source>
        <dbReference type="ARBA" id="ARBA00012571"/>
    </source>
</evidence>
<dbReference type="GO" id="GO:0016787">
    <property type="term" value="F:hydrolase activity"/>
    <property type="evidence" value="ECO:0007669"/>
    <property type="project" value="UniProtKB-KW"/>
</dbReference>
<proteinExistence type="inferred from homology"/>
<keyword evidence="7" id="KW-0540">Nuclease</keyword>
<dbReference type="InterPro" id="IPR057328">
    <property type="entry name" value="RNaseT2L_C"/>
</dbReference>
<feature type="region of interest" description="Disordered" evidence="17">
    <location>
        <begin position="281"/>
        <end position="317"/>
    </location>
</feature>
<evidence type="ECO:0000256" key="9">
    <source>
        <dbReference type="ARBA" id="ARBA00022801"/>
    </source>
</evidence>
<evidence type="ECO:0000256" key="14">
    <source>
        <dbReference type="ARBA" id="ARBA00071169"/>
    </source>
</evidence>
<name>A0AAV0BXQ4_PHAPC</name>
<organism evidence="19 20">
    <name type="scientific">Phakopsora pachyrhizi</name>
    <name type="common">Asian soybean rust disease fungus</name>
    <dbReference type="NCBI Taxonomy" id="170000"/>
    <lineage>
        <taxon>Eukaryota</taxon>
        <taxon>Fungi</taxon>
        <taxon>Dikarya</taxon>
        <taxon>Basidiomycota</taxon>
        <taxon>Pucciniomycotina</taxon>
        <taxon>Pucciniomycetes</taxon>
        <taxon>Pucciniales</taxon>
        <taxon>Phakopsoraceae</taxon>
        <taxon>Phakopsora</taxon>
    </lineage>
</organism>
<dbReference type="InterPro" id="IPR001568">
    <property type="entry name" value="RNase_T2-like"/>
</dbReference>
<keyword evidence="8" id="KW-0732">Signal</keyword>
<keyword evidence="12" id="KW-0456">Lyase</keyword>
<dbReference type="PROSITE" id="PS00530">
    <property type="entry name" value="RNASE_T2_1"/>
    <property type="match status" value="1"/>
</dbReference>
<dbReference type="GO" id="GO:0005775">
    <property type="term" value="C:vacuolar lumen"/>
    <property type="evidence" value="ECO:0007669"/>
    <property type="project" value="UniProtKB-SubCell"/>
</dbReference>
<comment type="caution">
    <text evidence="19">The sequence shown here is derived from an EMBL/GenBank/DDBJ whole genome shotgun (WGS) entry which is preliminary data.</text>
</comment>
<evidence type="ECO:0000256" key="11">
    <source>
        <dbReference type="ARBA" id="ARBA00023180"/>
    </source>
</evidence>
<evidence type="ECO:0000313" key="20">
    <source>
        <dbReference type="Proteomes" id="UP001153365"/>
    </source>
</evidence>
<evidence type="ECO:0000256" key="5">
    <source>
        <dbReference type="ARBA" id="ARBA00022490"/>
    </source>
</evidence>
<evidence type="ECO:0000256" key="3">
    <source>
        <dbReference type="ARBA" id="ARBA00007469"/>
    </source>
</evidence>
<dbReference type="SUPFAM" id="SSF55895">
    <property type="entry name" value="Ribonuclease Rh-like"/>
    <property type="match status" value="1"/>
</dbReference>
<keyword evidence="20" id="KW-1185">Reference proteome</keyword>
<accession>A0AAV0BXQ4</accession>
<dbReference type="InterPro" id="IPR033697">
    <property type="entry name" value="Ribonuclease_T2_eukaryotic"/>
</dbReference>
<dbReference type="GO" id="GO:0005576">
    <property type="term" value="C:extracellular region"/>
    <property type="evidence" value="ECO:0007669"/>
    <property type="project" value="TreeGrafter"/>
</dbReference>
<keyword evidence="11" id="KW-0325">Glycoprotein</keyword>
<dbReference type="CDD" id="cd01061">
    <property type="entry name" value="RNase_T2_euk"/>
    <property type="match status" value="1"/>
</dbReference>
<evidence type="ECO:0000259" key="18">
    <source>
        <dbReference type="Pfam" id="PF25488"/>
    </source>
</evidence>
<dbReference type="Gene3D" id="3.90.730.10">
    <property type="entry name" value="Ribonuclease T2-like"/>
    <property type="match status" value="1"/>
</dbReference>
<evidence type="ECO:0000256" key="15">
    <source>
        <dbReference type="PIRSR" id="PIRSR633697-1"/>
    </source>
</evidence>
<sequence length="433" mass="48319">MILNLGRPNRVSPLLLVSALSYIEYCLSQLLYDFIGQDQPQQTILSTQEQFKPNDNHCPIDSPISCHIPKQQQPIDSCCTNLPGGQLLLTQFWDTQPSVGPVDSWTIHGLWPDNCDGTYEASCDPTRNYHNITQILERGGGSETLKFMKSYWKDQRGDDEHFWQHEWGKHGTCISTLEPHCARGSYEPQSEVVTFFNRTVQLFKELPTYSWLAAGGIVPSKSVTYSLDQLQAVARKEFGHEAVWNCRGHTLNEVWWHFNTRGAVADGKFLPTDPVGPRSTCPHTGIQYIPKHGSGGGDDDRPHNPKNPHVPSPGRERSIYVVNSSGEREGCLIGSGNWYRSGTCASFSVSTSSGSEILEIKSRKGPCTFLEDGFSCSKELKTEGFSFSVDGKFLTHKGQEKFYASSIPEGITQIKIIKDKAQYPIQLEVSPAN</sequence>
<feature type="domain" description="RNase T2-like C-terminal" evidence="18">
    <location>
        <begin position="319"/>
        <end position="430"/>
    </location>
</feature>
<evidence type="ECO:0000256" key="10">
    <source>
        <dbReference type="ARBA" id="ARBA00023157"/>
    </source>
</evidence>
<dbReference type="GO" id="GO:0003723">
    <property type="term" value="F:RNA binding"/>
    <property type="evidence" value="ECO:0007669"/>
    <property type="project" value="InterPro"/>
</dbReference>
<dbReference type="InterPro" id="IPR033130">
    <property type="entry name" value="RNase_T2_His_AS_2"/>
</dbReference>
<dbReference type="Proteomes" id="UP001153365">
    <property type="component" value="Unassembled WGS sequence"/>
</dbReference>
<feature type="active site" evidence="15">
    <location>
        <position position="108"/>
    </location>
</feature>
<dbReference type="EMBL" id="CALTRL010006476">
    <property type="protein sequence ID" value="CAH7690971.1"/>
    <property type="molecule type" value="Genomic_DNA"/>
</dbReference>
<evidence type="ECO:0000256" key="2">
    <source>
        <dbReference type="ARBA" id="ARBA00004496"/>
    </source>
</evidence>
<evidence type="ECO:0000256" key="1">
    <source>
        <dbReference type="ARBA" id="ARBA00004410"/>
    </source>
</evidence>
<evidence type="ECO:0000313" key="19">
    <source>
        <dbReference type="EMBL" id="CAH7690971.1"/>
    </source>
</evidence>
<feature type="active site" evidence="15">
    <location>
        <position position="170"/>
    </location>
</feature>
<comment type="function">
    <text evidence="13">Rnase which modulates cell survival under stress conditions. Released from the vacuole to the cytoplasm during stress to promote tRNA and rRNA cleavage and to activate separately a downstream pathway that promotes cell death. Involved in cell size, vacuolar morphology and growth at high temperatures and high salt concentration.</text>
</comment>
<keyword evidence="5" id="KW-0963">Cytoplasm</keyword>
<reference evidence="19" key="1">
    <citation type="submission" date="2022-06" db="EMBL/GenBank/DDBJ databases">
        <authorList>
            <consortium name="SYNGENTA / RWTH Aachen University"/>
        </authorList>
    </citation>
    <scope>NUCLEOTIDE SEQUENCE</scope>
</reference>
<evidence type="ECO:0000256" key="6">
    <source>
        <dbReference type="ARBA" id="ARBA00022554"/>
    </source>
</evidence>
<evidence type="ECO:0000256" key="17">
    <source>
        <dbReference type="SAM" id="MobiDB-lite"/>
    </source>
</evidence>
<keyword evidence="6" id="KW-0926">Vacuole</keyword>
<dbReference type="PANTHER" id="PTHR11240">
    <property type="entry name" value="RIBONUCLEASE T2"/>
    <property type="match status" value="1"/>
</dbReference>
<evidence type="ECO:0000256" key="12">
    <source>
        <dbReference type="ARBA" id="ARBA00023239"/>
    </source>
</evidence>
<comment type="subcellular location">
    <subcellularLocation>
        <location evidence="2">Cytoplasm</location>
    </subcellularLocation>
    <subcellularLocation>
        <location evidence="1">Vacuole lumen</location>
    </subcellularLocation>
</comment>
<dbReference type="EC" id="4.6.1.19" evidence="4"/>
<keyword evidence="10" id="KW-1015">Disulfide bond</keyword>
<dbReference type="Pfam" id="PF00445">
    <property type="entry name" value="Ribonuclease_T2"/>
    <property type="match status" value="1"/>
</dbReference>
<dbReference type="GO" id="GO:0006401">
    <property type="term" value="P:RNA catabolic process"/>
    <property type="evidence" value="ECO:0007669"/>
    <property type="project" value="TreeGrafter"/>
</dbReference>
<comment type="similarity">
    <text evidence="3 16">Belongs to the RNase T2 family.</text>
</comment>
<evidence type="ECO:0000256" key="16">
    <source>
        <dbReference type="RuleBase" id="RU004328"/>
    </source>
</evidence>
<protein>
    <recommendedName>
        <fullName evidence="14">Ribonuclease T2-like</fullName>
        <ecNumber evidence="4">4.6.1.19</ecNumber>
    </recommendedName>
</protein>
<dbReference type="FunFam" id="3.90.730.10:FF:000004">
    <property type="entry name" value="Ribonuclease T2-like"/>
    <property type="match status" value="1"/>
</dbReference>
<evidence type="ECO:0000256" key="7">
    <source>
        <dbReference type="ARBA" id="ARBA00022722"/>
    </source>
</evidence>
<dbReference type="AlphaFoldDB" id="A0AAV0BXQ4"/>
<dbReference type="GO" id="GO:0033897">
    <property type="term" value="F:ribonuclease T2 activity"/>
    <property type="evidence" value="ECO:0007669"/>
    <property type="project" value="UniProtKB-EC"/>
</dbReference>
<evidence type="ECO:0000256" key="8">
    <source>
        <dbReference type="ARBA" id="ARBA00022729"/>
    </source>
</evidence>
<dbReference type="Pfam" id="PF25488">
    <property type="entry name" value="RNaseT2L_C"/>
    <property type="match status" value="1"/>
</dbReference>